<keyword evidence="3" id="KW-1133">Transmembrane helix</keyword>
<feature type="compositionally biased region" description="Low complexity" evidence="2">
    <location>
        <begin position="116"/>
        <end position="131"/>
    </location>
</feature>
<gene>
    <name evidence="5" type="ORF">CAEBREN_28852</name>
</gene>
<dbReference type="Pfam" id="PF16561">
    <property type="entry name" value="AMPK1_CBM"/>
    <property type="match status" value="1"/>
</dbReference>
<sequence>MFANEKNEEVEDHYGFGTVEVKRFFQWILGCTYAKKTLRTRITEMFHFADAPHIIVYEKSEERPWYWMVGIIIAVLFFVLSLYYTVEAGFRAIRKFMKAVLREPVQSTVSTPRCLSPTTSSSKKCSPQTPKTPEVVRQKVAMNEPVNCVFIRPAHLKVAPPAPTLTSEEDCNVDPDQVLMNKKETTEKDSLKEKMEKKKSPPSKRLEEVEFDASTNFNVIPTMVPSPQVRTNSTQTSHRKSSGSDASGIALSALSELDQVNEWIVKQIAGCKALEPEERTDAGVCEAEILSEPSMDSHVVSDDLMAIISKLINEQLDETSLVGGSSDENLSEMSSIVSSLIEIVPSYTETFVTEPDASEVEHFAKQTTGEEEDADIIVDDSPVLTDSDNECSGSILVKGGTQKVLFRWTDEQPSTVDNVTLTGSFFGWKMNLPMKRCDEKTFEVWLELPNGMHDYLISVLRFD</sequence>
<comment type="function">
    <text evidence="1">Non-catalytic subunit of AMP-activated protein kinase (AMPK), an energy sensor protein kinase that plays a key role in regulating cellular energy metabolism. In response to reduction of intracellular ATP levels, AMPK activates energy-producing pathways and inhibits energy-consuming processes: inhibits protein, carbohydrate and lipid biosynthesis, as well as cell growth and proliferation. AMPK acts via direct phosphorylation of metabolic enzymes, and by longer-term effects via phosphorylation of transcription regulators. Also acts as a regulator of cellular polarity by remodeling the actin cytoskeleton; probably by indirectly activating myosin. Beta non-catalytic subunit acts as a scaffold on which the AMPK complex assembles, via its C-terminus that bridges alpha (PRKAA1 or PRKAA2) and gamma subunits (PRKAG1, PRKAG2 or PRKAG3).</text>
</comment>
<dbReference type="HOGENOM" id="CLU_047170_0_0_1"/>
<accession>G0NMN4</accession>
<feature type="transmembrane region" description="Helical" evidence="3">
    <location>
        <begin position="65"/>
        <end position="86"/>
    </location>
</feature>
<evidence type="ECO:0000313" key="6">
    <source>
        <dbReference type="Proteomes" id="UP000008068"/>
    </source>
</evidence>
<dbReference type="InterPro" id="IPR032640">
    <property type="entry name" value="AMPK1_CBM"/>
</dbReference>
<keyword evidence="3" id="KW-0812">Transmembrane</keyword>
<dbReference type="FunCoup" id="G0NMN4">
    <property type="interactions" value="1899"/>
</dbReference>
<reference evidence="6" key="1">
    <citation type="submission" date="2011-07" db="EMBL/GenBank/DDBJ databases">
        <authorList>
            <consortium name="Caenorhabditis brenneri Sequencing and Analysis Consortium"/>
            <person name="Wilson R.K."/>
        </authorList>
    </citation>
    <scope>NUCLEOTIDE SEQUENCE [LARGE SCALE GENOMIC DNA]</scope>
    <source>
        <strain evidence="6">PB2801</strain>
    </source>
</reference>
<dbReference type="STRING" id="135651.G0NMN4"/>
<dbReference type="InterPro" id="IPR013783">
    <property type="entry name" value="Ig-like_fold"/>
</dbReference>
<dbReference type="InParanoid" id="G0NMN4"/>
<evidence type="ECO:0000256" key="2">
    <source>
        <dbReference type="SAM" id="MobiDB-lite"/>
    </source>
</evidence>
<dbReference type="OrthoDB" id="5873279at2759"/>
<evidence type="ECO:0000256" key="3">
    <source>
        <dbReference type="SAM" id="Phobius"/>
    </source>
</evidence>
<keyword evidence="3" id="KW-0472">Membrane</keyword>
<evidence type="ECO:0000313" key="5">
    <source>
        <dbReference type="EMBL" id="EGT34200.1"/>
    </source>
</evidence>
<feature type="region of interest" description="Disordered" evidence="2">
    <location>
        <begin position="111"/>
        <end position="131"/>
    </location>
</feature>
<organism evidence="6">
    <name type="scientific">Caenorhabditis brenneri</name>
    <name type="common">Nematode worm</name>
    <dbReference type="NCBI Taxonomy" id="135651"/>
    <lineage>
        <taxon>Eukaryota</taxon>
        <taxon>Metazoa</taxon>
        <taxon>Ecdysozoa</taxon>
        <taxon>Nematoda</taxon>
        <taxon>Chromadorea</taxon>
        <taxon>Rhabditida</taxon>
        <taxon>Rhabditina</taxon>
        <taxon>Rhabditomorpha</taxon>
        <taxon>Rhabditoidea</taxon>
        <taxon>Rhabditidae</taxon>
        <taxon>Peloderinae</taxon>
        <taxon>Caenorhabditis</taxon>
    </lineage>
</organism>
<dbReference type="InterPro" id="IPR014756">
    <property type="entry name" value="Ig_E-set"/>
</dbReference>
<dbReference type="EMBL" id="GL379911">
    <property type="protein sequence ID" value="EGT34200.1"/>
    <property type="molecule type" value="Genomic_DNA"/>
</dbReference>
<name>G0NMN4_CAEBE</name>
<protein>
    <recommendedName>
        <fullName evidence="4">AMP-activated protein kinase glycogen-binding domain-containing protein</fullName>
    </recommendedName>
</protein>
<evidence type="ECO:0000256" key="1">
    <source>
        <dbReference type="ARBA" id="ARBA00025180"/>
    </source>
</evidence>
<dbReference type="Gene3D" id="2.60.40.10">
    <property type="entry name" value="Immunoglobulins"/>
    <property type="match status" value="1"/>
</dbReference>
<dbReference type="Proteomes" id="UP000008068">
    <property type="component" value="Unassembled WGS sequence"/>
</dbReference>
<feature type="domain" description="AMP-activated protein kinase glycogen-binding" evidence="4">
    <location>
        <begin position="405"/>
        <end position="455"/>
    </location>
</feature>
<proteinExistence type="predicted"/>
<keyword evidence="6" id="KW-1185">Reference proteome</keyword>
<dbReference type="AlphaFoldDB" id="G0NMN4"/>
<dbReference type="SUPFAM" id="SSF81296">
    <property type="entry name" value="E set domains"/>
    <property type="match status" value="1"/>
</dbReference>
<feature type="region of interest" description="Disordered" evidence="2">
    <location>
        <begin position="219"/>
        <end position="245"/>
    </location>
</feature>
<feature type="region of interest" description="Disordered" evidence="2">
    <location>
        <begin position="181"/>
        <end position="206"/>
    </location>
</feature>
<dbReference type="CDD" id="cd02859">
    <property type="entry name" value="E_set_AMPKbeta_like_N"/>
    <property type="match status" value="1"/>
</dbReference>
<evidence type="ECO:0000259" key="4">
    <source>
        <dbReference type="Pfam" id="PF16561"/>
    </source>
</evidence>
<dbReference type="eggNOG" id="ENOG502TH57">
    <property type="taxonomic scope" value="Eukaryota"/>
</dbReference>